<dbReference type="OrthoDB" id="272271at2759"/>
<evidence type="ECO:0000313" key="7">
    <source>
        <dbReference type="Proteomes" id="UP000054408"/>
    </source>
</evidence>
<evidence type="ECO:0000256" key="2">
    <source>
        <dbReference type="ARBA" id="ARBA00022723"/>
    </source>
</evidence>
<reference evidence="6 7" key="1">
    <citation type="submission" date="2010-05" db="EMBL/GenBank/DDBJ databases">
        <title>The Genome Sequence of Thecamonas trahens ATCC 50062.</title>
        <authorList>
            <consortium name="The Broad Institute Genome Sequencing Platform"/>
            <person name="Russ C."/>
            <person name="Cuomo C."/>
            <person name="Shea T."/>
            <person name="Young S.K."/>
            <person name="Zeng Q."/>
            <person name="Koehrsen M."/>
            <person name="Haas B."/>
            <person name="Borodovsky M."/>
            <person name="Guigo R."/>
            <person name="Alvarado L."/>
            <person name="Berlin A."/>
            <person name="Bochicchio J."/>
            <person name="Borenstein D."/>
            <person name="Chapman S."/>
            <person name="Chen Z."/>
            <person name="Freedman E."/>
            <person name="Gellesch M."/>
            <person name="Goldberg J."/>
            <person name="Griggs A."/>
            <person name="Gujja S."/>
            <person name="Heilman E."/>
            <person name="Heiman D."/>
            <person name="Hepburn T."/>
            <person name="Howarth C."/>
            <person name="Jen D."/>
            <person name="Larson L."/>
            <person name="Mehta T."/>
            <person name="Park D."/>
            <person name="Pearson M."/>
            <person name="Roberts A."/>
            <person name="Saif S."/>
            <person name="Shenoy N."/>
            <person name="Sisk P."/>
            <person name="Stolte C."/>
            <person name="Sykes S."/>
            <person name="Thomson T."/>
            <person name="Walk T."/>
            <person name="White J."/>
            <person name="Yandava C."/>
            <person name="Burger G."/>
            <person name="Gray M.W."/>
            <person name="Holland P.W.H."/>
            <person name="King N."/>
            <person name="Lang F.B.F."/>
            <person name="Roger A.J."/>
            <person name="Ruiz-Trillo I."/>
            <person name="Lander E."/>
            <person name="Nusbaum C."/>
        </authorList>
    </citation>
    <scope>NUCLEOTIDE SEQUENCE [LARGE SCALE GENOMIC DNA]</scope>
    <source>
        <strain evidence="6 7">ATCC 50062</strain>
    </source>
</reference>
<dbReference type="GO" id="GO:0016814">
    <property type="term" value="F:hydrolase activity, acting on carbon-nitrogen (but not peptide) bonds, in cyclic amidines"/>
    <property type="evidence" value="ECO:0007669"/>
    <property type="project" value="UniProtKB-ARBA"/>
</dbReference>
<sequence>MAETEGDIAKVVEVVRGAPKVELHVHLAGAMPQATLDGLCSKYGVAPRSAAFVDYATFIETWVWMVDELIREADDYRRIAEDALTAMATQSNVVYAEVFCSPGTPVKEGKFSLADALDAILAGAAAARAATGIEAVFVVDLERLTGPEWGMALLDSMAPYVGKGVIGVGLGGPEAACEAEVYAPVFARAREMGLRLTAHCGESQGAPEVAACLDALGIERIGHGVRIMEDPELVVRAAGLGVPFEVCLTSNVATGLVASIQAHPLPAMLAAGLVCTLNSDDPLFFDTTLADEYAAAVTRLGMDYDAAVGLLRAAIATSWAPDAYKAELEAQLDAYLER</sequence>
<protein>
    <submittedName>
        <fullName evidence="6">Adenosine deaminase</fullName>
    </submittedName>
</protein>
<dbReference type="OMA" id="RGWFRFQ"/>
<dbReference type="EMBL" id="GL349450">
    <property type="protein sequence ID" value="KNC48251.1"/>
    <property type="molecule type" value="Genomic_DNA"/>
</dbReference>
<dbReference type="Proteomes" id="UP000054408">
    <property type="component" value="Unassembled WGS sequence"/>
</dbReference>
<dbReference type="AlphaFoldDB" id="A0A0L0D859"/>
<accession>A0A0L0D859</accession>
<feature type="domain" description="Adenosine deaminase" evidence="5">
    <location>
        <begin position="19"/>
        <end position="334"/>
    </location>
</feature>
<dbReference type="InterPro" id="IPR001365">
    <property type="entry name" value="A_deaminase_dom"/>
</dbReference>
<dbReference type="NCBIfam" id="TIGR01430">
    <property type="entry name" value="aden_deam"/>
    <property type="match status" value="1"/>
</dbReference>
<dbReference type="RefSeq" id="XP_013758820.1">
    <property type="nucleotide sequence ID" value="XM_013903366.1"/>
</dbReference>
<keyword evidence="2" id="KW-0479">Metal-binding</keyword>
<gene>
    <name evidence="6" type="ORF">AMSG_04483</name>
</gene>
<evidence type="ECO:0000256" key="1">
    <source>
        <dbReference type="ARBA" id="ARBA00001947"/>
    </source>
</evidence>
<evidence type="ECO:0000259" key="5">
    <source>
        <dbReference type="Pfam" id="PF00962"/>
    </source>
</evidence>
<dbReference type="InterPro" id="IPR032466">
    <property type="entry name" value="Metal_Hydrolase"/>
</dbReference>
<evidence type="ECO:0000313" key="6">
    <source>
        <dbReference type="EMBL" id="KNC48251.1"/>
    </source>
</evidence>
<proteinExistence type="predicted"/>
<dbReference type="eggNOG" id="KOG1097">
    <property type="taxonomic scope" value="Eukaryota"/>
</dbReference>
<dbReference type="GO" id="GO:0019239">
    <property type="term" value="F:deaminase activity"/>
    <property type="evidence" value="ECO:0007669"/>
    <property type="project" value="InterPro"/>
</dbReference>
<comment type="cofactor">
    <cofactor evidence="1">
        <name>Zn(2+)</name>
        <dbReference type="ChEBI" id="CHEBI:29105"/>
    </cofactor>
</comment>
<name>A0A0L0D859_THETB</name>
<keyword evidence="3" id="KW-0378">Hydrolase</keyword>
<dbReference type="InterPro" id="IPR006330">
    <property type="entry name" value="Ado/ade_deaminase"/>
</dbReference>
<dbReference type="STRING" id="461836.A0A0L0D859"/>
<evidence type="ECO:0000256" key="4">
    <source>
        <dbReference type="ARBA" id="ARBA00022833"/>
    </source>
</evidence>
<dbReference type="GeneID" id="25564023"/>
<keyword evidence="7" id="KW-1185">Reference proteome</keyword>
<dbReference type="SUPFAM" id="SSF51556">
    <property type="entry name" value="Metallo-dependent hydrolases"/>
    <property type="match status" value="1"/>
</dbReference>
<dbReference type="GO" id="GO:0046872">
    <property type="term" value="F:metal ion binding"/>
    <property type="evidence" value="ECO:0007669"/>
    <property type="project" value="UniProtKB-KW"/>
</dbReference>
<dbReference type="PANTHER" id="PTHR43114">
    <property type="entry name" value="ADENINE DEAMINASE"/>
    <property type="match status" value="1"/>
</dbReference>
<dbReference type="PANTHER" id="PTHR43114:SF6">
    <property type="entry name" value="ADENINE DEAMINASE"/>
    <property type="match status" value="1"/>
</dbReference>
<dbReference type="Gene3D" id="3.20.20.140">
    <property type="entry name" value="Metal-dependent hydrolases"/>
    <property type="match status" value="1"/>
</dbReference>
<organism evidence="6 7">
    <name type="scientific">Thecamonas trahens ATCC 50062</name>
    <dbReference type="NCBI Taxonomy" id="461836"/>
    <lineage>
        <taxon>Eukaryota</taxon>
        <taxon>Apusozoa</taxon>
        <taxon>Apusomonadida</taxon>
        <taxon>Apusomonadidae</taxon>
        <taxon>Thecamonas</taxon>
    </lineage>
</organism>
<evidence type="ECO:0000256" key="3">
    <source>
        <dbReference type="ARBA" id="ARBA00022801"/>
    </source>
</evidence>
<dbReference type="Pfam" id="PF00962">
    <property type="entry name" value="A_deaminase"/>
    <property type="match status" value="1"/>
</dbReference>
<keyword evidence="4" id="KW-0862">Zinc</keyword>